<gene>
    <name evidence="3" type="ORF">CRE_15421</name>
</gene>
<sequence length="1043" mass="118767">MSNITASRSESSFVSAAKKVSASTANSKSSTIQIKKDTNRNKKVSAIQPRENSEDSDKDEAKDFLKTELAAKLRVFDPTCKPPKKLQKCSSTLNSMTNSLVPNEISSISGYARAAFASGKTILILENGDVKHVNLAEEQPKLISMNLVGRVTAISVSNDFSIFAVAVEEENVAKVMVFSLELAIGEEKAVYGTQYLSTEMCISQAAEIIACLSVLEERVHLQTFDVKDGINNCTGNIIAEKVPKNWQITFCPADEGVLCALGGGTAYLLRASGGHIENFSTILLPGVICHDWANDVNIMFGNKTGFLHIYRETIPLDVVDIRKLSEDILNNSVNLEIISIRSTTRRLACQTGSGIILIFDSTAEIGPVWSSCRAFIVSDFVLKGYHSLSFDFADENLLYDNGNALQTISIQFLSKLNSFNGDVVTVRHCNKIIGVRATESTIVTLDDTGLFAVFSKFTNRVLCSSRVPDAFFFTVLSTSHKLVVVTKRHVESYTVMLDGLKAAESIFEKELIMDTKQMLFSRDNKFLMFLTKSDNVFCVDLSSRKILWSTDYKLHFFQSMGYSNATLLLLNQKFIVSRIKHGKDLSNVNMHASDIGFSITSELIEGNNNYVFLTADCGELLCSPANALDEPYVVKSKIKRIRITTIRASDDELLVGYENGSVGILKLAEKVPEDNGDIILCNFNGVINLVFFRTNQRSHFDNVFVQKSLLRDINAERNLIKETTEKFLDLFTTRTNNELQQIKTEFDETMRNYKERVKTFERDFNESETIKQKTISNLKGLYEDESTHQKRKYETMIEDQIRKSFRQLEEKQNEIKAIKEEAERKHRDMIGSFHVTEKQLSNQAETHLLEIENLRKTIKELKLEILKKHEELSQLREEKEQNTQKLKENHREDAELLEAEIWALKATCVQLNEQRDHIGDENIKINGMLRIAKQQIEHMRDENQRQEAEIRNLREIIQKLHSNENEITRTYTKVKKNFTIQTKQYEEVLQQNHRWKRRMQDLEARIEQLAGCVYDPRRLEHSVLNLLAKSQNIDLDKRYKAPL</sequence>
<dbReference type="Proteomes" id="UP000008281">
    <property type="component" value="Unassembled WGS sequence"/>
</dbReference>
<dbReference type="InParanoid" id="E3MCA1"/>
<dbReference type="eggNOG" id="ENOG502THAN">
    <property type="taxonomic scope" value="Eukaryota"/>
</dbReference>
<organism evidence="4">
    <name type="scientific">Caenorhabditis remanei</name>
    <name type="common">Caenorhabditis vulgaris</name>
    <dbReference type="NCBI Taxonomy" id="31234"/>
    <lineage>
        <taxon>Eukaryota</taxon>
        <taxon>Metazoa</taxon>
        <taxon>Ecdysozoa</taxon>
        <taxon>Nematoda</taxon>
        <taxon>Chromadorea</taxon>
        <taxon>Rhabditida</taxon>
        <taxon>Rhabditina</taxon>
        <taxon>Rhabditomorpha</taxon>
        <taxon>Rhabditoidea</taxon>
        <taxon>Rhabditidae</taxon>
        <taxon>Peloderinae</taxon>
        <taxon>Caenorhabditis</taxon>
    </lineage>
</organism>
<feature type="coiled-coil region" evidence="1">
    <location>
        <begin position="801"/>
        <end position="1012"/>
    </location>
</feature>
<dbReference type="SUPFAM" id="SSF69304">
    <property type="entry name" value="Tricorn protease N-terminal domain"/>
    <property type="match status" value="1"/>
</dbReference>
<proteinExistence type="predicted"/>
<accession>E3MCA1</accession>
<dbReference type="PANTHER" id="PTHR32215:SF0">
    <property type="entry name" value="CILIA- AND FLAGELLA-ASSOCIATED PROTEIN 57"/>
    <property type="match status" value="1"/>
</dbReference>
<feature type="compositionally biased region" description="Low complexity" evidence="2">
    <location>
        <begin position="9"/>
        <end position="30"/>
    </location>
</feature>
<dbReference type="PANTHER" id="PTHR32215">
    <property type="entry name" value="CILIA- AND FLAGELLA-ASSOCIATED PROTEIN 57"/>
    <property type="match status" value="1"/>
</dbReference>
<evidence type="ECO:0000256" key="1">
    <source>
        <dbReference type="SAM" id="Coils"/>
    </source>
</evidence>
<dbReference type="OrthoDB" id="5877319at2759"/>
<evidence type="ECO:0000256" key="2">
    <source>
        <dbReference type="SAM" id="MobiDB-lite"/>
    </source>
</evidence>
<dbReference type="AlphaFoldDB" id="E3MCA1"/>
<dbReference type="HOGENOM" id="CLU_295143_0_0_1"/>
<protein>
    <submittedName>
        <fullName evidence="3">Uncharacterized protein</fullName>
    </submittedName>
</protein>
<feature type="compositionally biased region" description="Basic and acidic residues" evidence="2">
    <location>
        <begin position="51"/>
        <end position="61"/>
    </location>
</feature>
<dbReference type="OMA" id="WANDVNI"/>
<reference evidence="3" key="1">
    <citation type="submission" date="2007-07" db="EMBL/GenBank/DDBJ databases">
        <title>PCAP assembly of the Caenorhabditis remanei genome.</title>
        <authorList>
            <consortium name="The Caenorhabditis remanei Sequencing Consortium"/>
            <person name="Wilson R.K."/>
        </authorList>
    </citation>
    <scope>NUCLEOTIDE SEQUENCE [LARGE SCALE GENOMIC DNA]</scope>
    <source>
        <strain evidence="3">PB4641</strain>
    </source>
</reference>
<dbReference type="InterPro" id="IPR052993">
    <property type="entry name" value="CFA-57"/>
</dbReference>
<feature type="region of interest" description="Disordered" evidence="2">
    <location>
        <begin position="1"/>
        <end position="61"/>
    </location>
</feature>
<keyword evidence="4" id="KW-1185">Reference proteome</keyword>
<feature type="coiled-coil region" evidence="1">
    <location>
        <begin position="736"/>
        <end position="763"/>
    </location>
</feature>
<evidence type="ECO:0000313" key="3">
    <source>
        <dbReference type="EMBL" id="EFO98097.1"/>
    </source>
</evidence>
<keyword evidence="1" id="KW-0175">Coiled coil</keyword>
<evidence type="ECO:0000313" key="4">
    <source>
        <dbReference type="Proteomes" id="UP000008281"/>
    </source>
</evidence>
<name>E3MCA1_CAERE</name>
<dbReference type="EMBL" id="DS268434">
    <property type="protein sequence ID" value="EFO98097.1"/>
    <property type="molecule type" value="Genomic_DNA"/>
</dbReference>